<name>A0A0K9Z1L8_9BACL</name>
<reference evidence="2 5" key="3">
    <citation type="submission" date="2019-06" db="EMBL/GenBank/DDBJ databases">
        <title>Whole genome shotgun sequence of Brevibacillus reuszeri NBRC 15719.</title>
        <authorList>
            <person name="Hosoyama A."/>
            <person name="Uohara A."/>
            <person name="Ohji S."/>
            <person name="Ichikawa N."/>
        </authorList>
    </citation>
    <scope>NUCLEOTIDE SEQUENCE [LARGE SCALE GENOMIC DNA]</scope>
    <source>
        <strain evidence="2 5">NBRC 15719</strain>
    </source>
</reference>
<dbReference type="EMBL" id="BJON01000024">
    <property type="protein sequence ID" value="GED71994.1"/>
    <property type="molecule type" value="Genomic_DNA"/>
</dbReference>
<keyword evidence="1" id="KW-0812">Transmembrane</keyword>
<dbReference type="EMBL" id="LGIQ01000001">
    <property type="protein sequence ID" value="KNB74843.1"/>
    <property type="molecule type" value="Genomic_DNA"/>
</dbReference>
<dbReference type="Proteomes" id="UP000319578">
    <property type="component" value="Unassembled WGS sequence"/>
</dbReference>
<dbReference type="InterPro" id="IPR011042">
    <property type="entry name" value="6-blade_b-propeller_TolB-like"/>
</dbReference>
<keyword evidence="1" id="KW-1133">Transmembrane helix</keyword>
<proteinExistence type="predicted"/>
<keyword evidence="1" id="KW-0472">Membrane</keyword>
<dbReference type="STRING" id="54915.ADS79_00530"/>
<evidence type="ECO:0000256" key="1">
    <source>
        <dbReference type="SAM" id="Phobius"/>
    </source>
</evidence>
<evidence type="ECO:0000313" key="3">
    <source>
        <dbReference type="EMBL" id="KNB74843.1"/>
    </source>
</evidence>
<reference evidence="4" key="1">
    <citation type="submission" date="2015-07" db="EMBL/GenBank/DDBJ databases">
        <title>Genome sequencing project for genomic taxonomy and phylogenomics of Bacillus-like bacteria.</title>
        <authorList>
            <person name="Liu B."/>
            <person name="Wang J."/>
            <person name="Zhu Y."/>
            <person name="Liu G."/>
            <person name="Chen Q."/>
            <person name="Chen Z."/>
            <person name="Lan J."/>
            <person name="Che J."/>
            <person name="Ge C."/>
            <person name="Shi H."/>
            <person name="Pan Z."/>
            <person name="Liu X."/>
        </authorList>
    </citation>
    <scope>NUCLEOTIDE SEQUENCE [LARGE SCALE GENOMIC DNA]</scope>
    <source>
        <strain evidence="4">DSM 9887</strain>
    </source>
</reference>
<dbReference type="OrthoDB" id="9774911at2"/>
<gene>
    <name evidence="3" type="ORF">ADS79_00530</name>
    <name evidence="2" type="ORF">BRE01_56960</name>
</gene>
<evidence type="ECO:0000313" key="4">
    <source>
        <dbReference type="Proteomes" id="UP000036834"/>
    </source>
</evidence>
<sequence>MQAQRPFLTQIIVMAGILTMLICSLTGCDHTTGRKMTVIDPPAYKQPDTLALERIDRLDEMFALAWLSEEELLYQKAPLTTEHLQIRNLKTGASQATDMSAERSAMVSPDRKHVLLLSELRADIANLITGQVLSLPVSDEHVSWILRNAVGAWANDQAYVLPIVKGDKKYGLLYVRVDGTATSVSTPDEDQPIQKVMAHSDSIYYLTSDQQLKALVEHRNHAQLISNQVADFALSPDGTRLALALVTGKDEVSLILSDAQGQTQKSTRVNGRLLQQLSWSPDGHRLAFAIFNLAQGMTGLYVMDTQTGSMLSLSTFQTLKSPIVWSPSGQQLLISQRDESSSDSKAFSTIYRFKTLP</sequence>
<dbReference type="Proteomes" id="UP000036834">
    <property type="component" value="Unassembled WGS sequence"/>
</dbReference>
<organism evidence="3 4">
    <name type="scientific">Brevibacillus reuszeri</name>
    <dbReference type="NCBI Taxonomy" id="54915"/>
    <lineage>
        <taxon>Bacteria</taxon>
        <taxon>Bacillati</taxon>
        <taxon>Bacillota</taxon>
        <taxon>Bacilli</taxon>
        <taxon>Bacillales</taxon>
        <taxon>Paenibacillaceae</taxon>
        <taxon>Brevibacillus</taxon>
    </lineage>
</organism>
<dbReference type="PATRIC" id="fig|54915.3.peg.117"/>
<dbReference type="RefSeq" id="WP_049736466.1">
    <property type="nucleotide sequence ID" value="NZ_BJON01000024.1"/>
</dbReference>
<evidence type="ECO:0000313" key="2">
    <source>
        <dbReference type="EMBL" id="GED71994.1"/>
    </source>
</evidence>
<evidence type="ECO:0000313" key="5">
    <source>
        <dbReference type="Proteomes" id="UP000319578"/>
    </source>
</evidence>
<comment type="caution">
    <text evidence="3">The sequence shown here is derived from an EMBL/GenBank/DDBJ whole genome shotgun (WGS) entry which is preliminary data.</text>
</comment>
<dbReference type="SUPFAM" id="SSF82171">
    <property type="entry name" value="DPP6 N-terminal domain-like"/>
    <property type="match status" value="1"/>
</dbReference>
<feature type="transmembrane region" description="Helical" evidence="1">
    <location>
        <begin position="7"/>
        <end position="27"/>
    </location>
</feature>
<dbReference type="AlphaFoldDB" id="A0A0K9Z1L8"/>
<dbReference type="Gene3D" id="2.120.10.30">
    <property type="entry name" value="TolB, C-terminal domain"/>
    <property type="match status" value="1"/>
</dbReference>
<protein>
    <submittedName>
        <fullName evidence="3">Uncharacterized protein</fullName>
    </submittedName>
</protein>
<dbReference type="PROSITE" id="PS51257">
    <property type="entry name" value="PROKAR_LIPOPROTEIN"/>
    <property type="match status" value="1"/>
</dbReference>
<accession>A0A0K9Z1L8</accession>
<keyword evidence="5" id="KW-1185">Reference proteome</keyword>
<reference evidence="3" key="2">
    <citation type="submission" date="2015-07" db="EMBL/GenBank/DDBJ databases">
        <title>MeaNS - Measles Nucleotide Surveillance Program.</title>
        <authorList>
            <person name="Tran T."/>
            <person name="Druce J."/>
        </authorList>
    </citation>
    <scope>NUCLEOTIDE SEQUENCE</scope>
    <source>
        <strain evidence="3">DSM 9887</strain>
    </source>
</reference>